<evidence type="ECO:0000256" key="8">
    <source>
        <dbReference type="ARBA" id="ARBA00022989"/>
    </source>
</evidence>
<dbReference type="AlphaFoldDB" id="A0A9W6U837"/>
<evidence type="ECO:0000256" key="5">
    <source>
        <dbReference type="ARBA" id="ARBA00022679"/>
    </source>
</evidence>
<evidence type="ECO:0000256" key="7">
    <source>
        <dbReference type="ARBA" id="ARBA00022824"/>
    </source>
</evidence>
<comment type="subcellular location">
    <subcellularLocation>
        <location evidence="1 11">Endoplasmic reticulum membrane</location>
        <topology evidence="1 11">Multi-pass membrane protein</topology>
    </subcellularLocation>
</comment>
<proteinExistence type="inferred from homology"/>
<keyword evidence="5" id="KW-0808">Transferase</keyword>
<evidence type="ECO:0000256" key="10">
    <source>
        <dbReference type="ARBA" id="ARBA00038466"/>
    </source>
</evidence>
<dbReference type="PANTHER" id="PTHR22760:SF3">
    <property type="entry name" value="GPI MANNOSYLTRANSFERASE 4"/>
    <property type="match status" value="1"/>
</dbReference>
<evidence type="ECO:0000256" key="4">
    <source>
        <dbReference type="ARBA" id="ARBA00022676"/>
    </source>
</evidence>
<feature type="transmembrane region" description="Helical" evidence="11">
    <location>
        <begin position="157"/>
        <end position="176"/>
    </location>
</feature>
<dbReference type="InterPro" id="IPR005599">
    <property type="entry name" value="GPI_mannosylTrfase"/>
</dbReference>
<evidence type="ECO:0000256" key="6">
    <source>
        <dbReference type="ARBA" id="ARBA00022692"/>
    </source>
</evidence>
<dbReference type="Proteomes" id="UP001165083">
    <property type="component" value="Unassembled WGS sequence"/>
</dbReference>
<evidence type="ECO:0000313" key="13">
    <source>
        <dbReference type="Proteomes" id="UP001165083"/>
    </source>
</evidence>
<name>A0A9W6U837_9STRA</name>
<reference evidence="12" key="1">
    <citation type="submission" date="2023-04" db="EMBL/GenBank/DDBJ databases">
        <title>Phytophthora lilii NBRC 32176.</title>
        <authorList>
            <person name="Ichikawa N."/>
            <person name="Sato H."/>
            <person name="Tonouchi N."/>
        </authorList>
    </citation>
    <scope>NUCLEOTIDE SEQUENCE</scope>
    <source>
        <strain evidence="12">NBRC 32176</strain>
    </source>
</reference>
<comment type="pathway">
    <text evidence="2">Glycolipid biosynthesis; glycosylphosphatidylinositol-anchor biosynthesis.</text>
</comment>
<dbReference type="GO" id="GO:0006506">
    <property type="term" value="P:GPI anchor biosynthetic process"/>
    <property type="evidence" value="ECO:0007669"/>
    <property type="project" value="UniProtKB-KW"/>
</dbReference>
<dbReference type="OrthoDB" id="10066429at2759"/>
<feature type="transmembrane region" description="Helical" evidence="11">
    <location>
        <begin position="78"/>
        <end position="98"/>
    </location>
</feature>
<organism evidence="12 13">
    <name type="scientific">Phytophthora lilii</name>
    <dbReference type="NCBI Taxonomy" id="2077276"/>
    <lineage>
        <taxon>Eukaryota</taxon>
        <taxon>Sar</taxon>
        <taxon>Stramenopiles</taxon>
        <taxon>Oomycota</taxon>
        <taxon>Peronosporomycetes</taxon>
        <taxon>Peronosporales</taxon>
        <taxon>Peronosporaceae</taxon>
        <taxon>Phytophthora</taxon>
    </lineage>
</organism>
<keyword evidence="7 11" id="KW-0256">Endoplasmic reticulum</keyword>
<dbReference type="GO" id="GO:0000026">
    <property type="term" value="F:alpha-1,2-mannosyltransferase activity"/>
    <property type="evidence" value="ECO:0007669"/>
    <property type="project" value="TreeGrafter"/>
</dbReference>
<evidence type="ECO:0000313" key="12">
    <source>
        <dbReference type="EMBL" id="GMF27163.1"/>
    </source>
</evidence>
<comment type="caution">
    <text evidence="12">The sequence shown here is derived from an EMBL/GenBank/DDBJ whole genome shotgun (WGS) entry which is preliminary data.</text>
</comment>
<keyword evidence="9 11" id="KW-0472">Membrane</keyword>
<feature type="transmembrane region" description="Helical" evidence="11">
    <location>
        <begin position="128"/>
        <end position="145"/>
    </location>
</feature>
<gene>
    <name evidence="12" type="ORF">Plil01_001134400</name>
</gene>
<evidence type="ECO:0000256" key="3">
    <source>
        <dbReference type="ARBA" id="ARBA00022502"/>
    </source>
</evidence>
<dbReference type="EMBL" id="BSXW01000648">
    <property type="protein sequence ID" value="GMF27163.1"/>
    <property type="molecule type" value="Genomic_DNA"/>
</dbReference>
<dbReference type="EC" id="2.4.1.-" evidence="11"/>
<dbReference type="PANTHER" id="PTHR22760">
    <property type="entry name" value="GLYCOSYLTRANSFERASE"/>
    <property type="match status" value="1"/>
</dbReference>
<keyword evidence="3" id="KW-0337">GPI-anchor biosynthesis</keyword>
<keyword evidence="13" id="KW-1185">Reference proteome</keyword>
<keyword evidence="4 11" id="KW-0328">Glycosyltransferase</keyword>
<protein>
    <recommendedName>
        <fullName evidence="11">Mannosyltransferase</fullName>
        <ecNumber evidence="11">2.4.1.-</ecNumber>
    </recommendedName>
</protein>
<feature type="transmembrane region" description="Helical" evidence="11">
    <location>
        <begin position="105"/>
        <end position="122"/>
    </location>
</feature>
<keyword evidence="6 11" id="KW-0812">Transmembrane</keyword>
<comment type="similarity">
    <text evidence="10">Belongs to the glycosyltransferase 22 family. PIGZ subfamily.</text>
</comment>
<evidence type="ECO:0000256" key="9">
    <source>
        <dbReference type="ARBA" id="ARBA00023136"/>
    </source>
</evidence>
<accession>A0A9W6U837</accession>
<evidence type="ECO:0000256" key="11">
    <source>
        <dbReference type="RuleBase" id="RU363075"/>
    </source>
</evidence>
<dbReference type="Pfam" id="PF03901">
    <property type="entry name" value="Glyco_transf_22"/>
    <property type="match status" value="1"/>
</dbReference>
<feature type="transmembrane region" description="Helical" evidence="11">
    <location>
        <begin position="6"/>
        <end position="28"/>
    </location>
</feature>
<evidence type="ECO:0000256" key="2">
    <source>
        <dbReference type="ARBA" id="ARBA00004687"/>
    </source>
</evidence>
<keyword evidence="8 11" id="KW-1133">Transmembrane helix</keyword>
<dbReference type="GO" id="GO:0005789">
    <property type="term" value="C:endoplasmic reticulum membrane"/>
    <property type="evidence" value="ECO:0007669"/>
    <property type="project" value="UniProtKB-SubCell"/>
</dbReference>
<evidence type="ECO:0000256" key="1">
    <source>
        <dbReference type="ARBA" id="ARBA00004477"/>
    </source>
</evidence>
<sequence>MSITVVALQGFVAFLFWTLVFTIVDTLYFHPEMTAIGDQTSMRTIVENAVIAPLNNLMYNMQYDNLELHGVHPRFTHLTVNMPMLFGPVFLAFLVRYLRYPDRSFFGGVCVFFPLACLSLAPHQEPRFMLPALMPLHLFTALNGRTGVVRFLTSHKLGVTLWIIFNLALTLFFGVLHQGGVVPMLLSLASTVSNAENALTSTTFSWMASTCSFENLSPELIGAVPLVFAKTYMPPRFLLAGMEATPAFQLIDIGGGTTKELSDLLGAGKTERSAQREVSSVLLVLPASVDINDIDPTNSWALRSVKLGGCFPHISTENIAIGKPLSVDLYQIQQGTLMRG</sequence>